<dbReference type="Pfam" id="PF03938">
    <property type="entry name" value="OmpH"/>
    <property type="match status" value="1"/>
</dbReference>
<dbReference type="InterPro" id="IPR005632">
    <property type="entry name" value="Chaperone_Skp"/>
</dbReference>
<keyword evidence="2 3" id="KW-0732">Signal</keyword>
<name>A0A1N6FKX1_9BACT</name>
<reference evidence="4 5" key="1">
    <citation type="submission" date="2016-11" db="EMBL/GenBank/DDBJ databases">
        <authorList>
            <person name="Jaros S."/>
            <person name="Januszkiewicz K."/>
            <person name="Wedrychowicz H."/>
        </authorList>
    </citation>
    <scope>NUCLEOTIDE SEQUENCE [LARGE SCALE GENOMIC DNA]</scope>
    <source>
        <strain evidence="4 5">DSM 24787</strain>
    </source>
</reference>
<protein>
    <submittedName>
        <fullName evidence="4">Periplasmic chaperone for outer membrane proteins Skp</fullName>
    </submittedName>
</protein>
<dbReference type="SMART" id="SM00935">
    <property type="entry name" value="OmpH"/>
    <property type="match status" value="1"/>
</dbReference>
<keyword evidence="5" id="KW-1185">Reference proteome</keyword>
<dbReference type="SUPFAM" id="SSF111384">
    <property type="entry name" value="OmpH-like"/>
    <property type="match status" value="1"/>
</dbReference>
<dbReference type="OrthoDB" id="1524711at2"/>
<dbReference type="GO" id="GO:0051082">
    <property type="term" value="F:unfolded protein binding"/>
    <property type="evidence" value="ECO:0007669"/>
    <property type="project" value="InterPro"/>
</dbReference>
<feature type="chain" id="PRO_5012093960" evidence="3">
    <location>
        <begin position="21"/>
        <end position="166"/>
    </location>
</feature>
<proteinExistence type="inferred from homology"/>
<evidence type="ECO:0000256" key="1">
    <source>
        <dbReference type="ARBA" id="ARBA00009091"/>
    </source>
</evidence>
<dbReference type="Gene3D" id="3.30.910.20">
    <property type="entry name" value="Skp domain"/>
    <property type="match status" value="1"/>
</dbReference>
<evidence type="ECO:0000313" key="5">
    <source>
        <dbReference type="Proteomes" id="UP000185003"/>
    </source>
</evidence>
<gene>
    <name evidence="4" type="ORF">SAMN04488055_2273</name>
</gene>
<dbReference type="PANTHER" id="PTHR35089">
    <property type="entry name" value="CHAPERONE PROTEIN SKP"/>
    <property type="match status" value="1"/>
</dbReference>
<evidence type="ECO:0000256" key="3">
    <source>
        <dbReference type="SAM" id="SignalP"/>
    </source>
</evidence>
<evidence type="ECO:0000256" key="2">
    <source>
        <dbReference type="ARBA" id="ARBA00022729"/>
    </source>
</evidence>
<dbReference type="Proteomes" id="UP000185003">
    <property type="component" value="Unassembled WGS sequence"/>
</dbReference>
<dbReference type="PANTHER" id="PTHR35089:SF1">
    <property type="entry name" value="CHAPERONE PROTEIN SKP"/>
    <property type="match status" value="1"/>
</dbReference>
<comment type="similarity">
    <text evidence="1">Belongs to the Skp family.</text>
</comment>
<feature type="signal peptide" evidence="3">
    <location>
        <begin position="1"/>
        <end position="20"/>
    </location>
</feature>
<evidence type="ECO:0000313" key="4">
    <source>
        <dbReference type="EMBL" id="SIN95850.1"/>
    </source>
</evidence>
<dbReference type="GO" id="GO:0005829">
    <property type="term" value="C:cytosol"/>
    <property type="evidence" value="ECO:0007669"/>
    <property type="project" value="TreeGrafter"/>
</dbReference>
<dbReference type="AlphaFoldDB" id="A0A1N6FKX1"/>
<dbReference type="RefSeq" id="WP_074239340.1">
    <property type="nucleotide sequence ID" value="NZ_FSRA01000001.1"/>
</dbReference>
<accession>A0A1N6FKX1</accession>
<dbReference type="STRING" id="536979.SAMN04488055_2273"/>
<sequence>MLKNFTLATLLLLTTSYVNAQTKIAYIHMQQLISSMPETKRALDTLQLYEQELNKDGQVLVTEFQKRVALFTKEEPTLKPDIKDIRIKELETAKASIDDYKMRMDQKLALREQQLTDPIIARAKKAVADLAAEKGFVCVLDSSKDILVAATCEDLMAPVKLKLGIK</sequence>
<organism evidence="4 5">
    <name type="scientific">Chitinophaga niabensis</name>
    <dbReference type="NCBI Taxonomy" id="536979"/>
    <lineage>
        <taxon>Bacteria</taxon>
        <taxon>Pseudomonadati</taxon>
        <taxon>Bacteroidota</taxon>
        <taxon>Chitinophagia</taxon>
        <taxon>Chitinophagales</taxon>
        <taxon>Chitinophagaceae</taxon>
        <taxon>Chitinophaga</taxon>
    </lineage>
</organism>
<dbReference type="InterPro" id="IPR024930">
    <property type="entry name" value="Skp_dom_sf"/>
</dbReference>
<dbReference type="EMBL" id="FSRA01000001">
    <property type="protein sequence ID" value="SIN95850.1"/>
    <property type="molecule type" value="Genomic_DNA"/>
</dbReference>
<dbReference type="GO" id="GO:0050821">
    <property type="term" value="P:protein stabilization"/>
    <property type="evidence" value="ECO:0007669"/>
    <property type="project" value="TreeGrafter"/>
</dbReference>